<evidence type="ECO:0000256" key="3">
    <source>
        <dbReference type="ARBA" id="ARBA00023157"/>
    </source>
</evidence>
<name>A0A0K8RK96_IXORI</name>
<accession>A0A0K8RK96</accession>
<evidence type="ECO:0000256" key="2">
    <source>
        <dbReference type="ARBA" id="ARBA00022900"/>
    </source>
</evidence>
<dbReference type="GO" id="GO:0005615">
    <property type="term" value="C:extracellular space"/>
    <property type="evidence" value="ECO:0007669"/>
    <property type="project" value="TreeGrafter"/>
</dbReference>
<feature type="chain" id="PRO_5005518421" evidence="4">
    <location>
        <begin position="20"/>
        <end position="346"/>
    </location>
</feature>
<keyword evidence="3" id="KW-1015">Disulfide bond</keyword>
<sequence>MQKNILWIFVTAALGVCKGHNTCDDTGNDSVAMEEEGRCKGPPACSIGRMSVPGFFYDQMRDECRPVIFGDGDWNEKKNKFKTLKHCRQTCRSRVPLYCFATPEDTKRGLSYPMFTYNSSRGLCVGISSPNDDPGTNVFRREETCNKTCRDAELGKCAPSAVVDCGSQEQRTSYFYNGDNQTCEQAVGGKCGPFDSLDMCYERCGRYIERKCNMPLRTSKYCDIKEQRYWYNATSQQCEEIQGCEDDVSNFRTAKACWVTCSSAAQSRCLMRPDKGALGKHIGYKRSYYDINRNTCEKTRQANIFQKVGKTNMFFNQQDCEKHCKLSRFSLSPGIWTKWGLFLAGC</sequence>
<evidence type="ECO:0000256" key="4">
    <source>
        <dbReference type="SAM" id="SignalP"/>
    </source>
</evidence>
<dbReference type="PANTHER" id="PTHR10083:SF374">
    <property type="entry name" value="BPTI_KUNITZ INHIBITOR DOMAIN-CONTAINING PROTEIN"/>
    <property type="match status" value="1"/>
</dbReference>
<protein>
    <submittedName>
        <fullName evidence="6">Putative salivary kunitz domain protein</fullName>
    </submittedName>
</protein>
<evidence type="ECO:0000313" key="6">
    <source>
        <dbReference type="EMBL" id="JAA71308.1"/>
    </source>
</evidence>
<feature type="domain" description="BPTI/Kunitz inhibitor" evidence="5">
    <location>
        <begin position="212"/>
        <end position="261"/>
    </location>
</feature>
<dbReference type="PANTHER" id="PTHR10083">
    <property type="entry name" value="KUNITZ-TYPE PROTEASE INHIBITOR-RELATED"/>
    <property type="match status" value="1"/>
</dbReference>
<feature type="domain" description="BPTI/Kunitz inhibitor" evidence="5">
    <location>
        <begin position="39"/>
        <end position="91"/>
    </location>
</feature>
<organism evidence="6">
    <name type="scientific">Ixodes ricinus</name>
    <name type="common">Common tick</name>
    <name type="synonym">Acarus ricinus</name>
    <dbReference type="NCBI Taxonomy" id="34613"/>
    <lineage>
        <taxon>Eukaryota</taxon>
        <taxon>Metazoa</taxon>
        <taxon>Ecdysozoa</taxon>
        <taxon>Arthropoda</taxon>
        <taxon>Chelicerata</taxon>
        <taxon>Arachnida</taxon>
        <taxon>Acari</taxon>
        <taxon>Parasitiformes</taxon>
        <taxon>Ixodida</taxon>
        <taxon>Ixodoidea</taxon>
        <taxon>Ixodidae</taxon>
        <taxon>Ixodinae</taxon>
        <taxon>Ixodes</taxon>
    </lineage>
</organism>
<dbReference type="InterPro" id="IPR002223">
    <property type="entry name" value="Kunitz_BPTI"/>
</dbReference>
<keyword evidence="1" id="KW-0646">Protease inhibitor</keyword>
<dbReference type="SUPFAM" id="SSF57362">
    <property type="entry name" value="BPTI-like"/>
    <property type="match status" value="4"/>
</dbReference>
<dbReference type="EMBL" id="GADI01002500">
    <property type="protein sequence ID" value="JAA71308.1"/>
    <property type="molecule type" value="mRNA"/>
</dbReference>
<keyword evidence="2" id="KW-0722">Serine protease inhibitor</keyword>
<dbReference type="InterPro" id="IPR050098">
    <property type="entry name" value="TFPI/VKTCI-like"/>
</dbReference>
<dbReference type="AlphaFoldDB" id="A0A0K8RK96"/>
<reference evidence="6" key="1">
    <citation type="submission" date="2012-12" db="EMBL/GenBank/DDBJ databases">
        <title>Identification and characterization of a phenylalanine ammonia-lyase gene family in Isatis indigotica Fort.</title>
        <authorList>
            <person name="Liu Q."/>
            <person name="Chen J."/>
            <person name="Zhou X."/>
            <person name="Di P."/>
            <person name="Xiao Y."/>
            <person name="Xuan H."/>
            <person name="Zhang L."/>
            <person name="Chen W."/>
        </authorList>
    </citation>
    <scope>NUCLEOTIDE SEQUENCE</scope>
    <source>
        <tissue evidence="6">Salivary gland</tissue>
    </source>
</reference>
<evidence type="ECO:0000256" key="1">
    <source>
        <dbReference type="ARBA" id="ARBA00022690"/>
    </source>
</evidence>
<evidence type="ECO:0000259" key="5">
    <source>
        <dbReference type="PROSITE" id="PS50279"/>
    </source>
</evidence>
<dbReference type="GO" id="GO:0004867">
    <property type="term" value="F:serine-type endopeptidase inhibitor activity"/>
    <property type="evidence" value="ECO:0007669"/>
    <property type="project" value="UniProtKB-KW"/>
</dbReference>
<feature type="signal peptide" evidence="4">
    <location>
        <begin position="1"/>
        <end position="19"/>
    </location>
</feature>
<keyword evidence="4" id="KW-0732">Signal</keyword>
<proteinExistence type="evidence at transcript level"/>
<dbReference type="Pfam" id="PF00014">
    <property type="entry name" value="Kunitz_BPTI"/>
    <property type="match status" value="2"/>
</dbReference>
<dbReference type="InterPro" id="IPR036880">
    <property type="entry name" value="Kunitz_BPTI_sf"/>
</dbReference>
<dbReference type="PROSITE" id="PS50279">
    <property type="entry name" value="BPTI_KUNITZ_2"/>
    <property type="match status" value="2"/>
</dbReference>
<dbReference type="Gene3D" id="4.10.410.10">
    <property type="entry name" value="Pancreatic trypsin inhibitor Kunitz domain"/>
    <property type="match status" value="4"/>
</dbReference>
<dbReference type="SMART" id="SM00131">
    <property type="entry name" value="KU"/>
    <property type="match status" value="3"/>
</dbReference>